<comment type="cofactor">
    <cofactor evidence="5">
        <name>Mg(2+)</name>
        <dbReference type="ChEBI" id="CHEBI:18420"/>
    </cofactor>
</comment>
<protein>
    <recommendedName>
        <fullName evidence="5">ATP-dependent DNA helicase</fullName>
        <ecNumber evidence="5">5.6.2.3</ecNumber>
    </recommendedName>
</protein>
<keyword evidence="5" id="KW-0233">DNA recombination</keyword>
<keyword evidence="4 5" id="KW-0067">ATP-binding</keyword>
<comment type="caution">
    <text evidence="8">The sequence shown here is derived from an EMBL/GenBank/DDBJ whole genome shotgun (WGS) entry which is preliminary data.</text>
</comment>
<evidence type="ECO:0000256" key="2">
    <source>
        <dbReference type="ARBA" id="ARBA00022801"/>
    </source>
</evidence>
<sequence length="367" mass="40848">MENTIYCYLMQRSIVLNVASSGIASLLLPGGRTAHSRFGIPINVNETSVFSITHGSDLAALLGKTKLIIWDEAPMMNKHCFEALDRTLRDILCVSNIPFGGKVIVFGGDFRQILPVITGGTRQDIVNASFNSSYLWDHINVLKLTKNMRLKNSSGSSNNDDIKEFADWILKVGDGRLGGPNYGEAVIDIPEDILIKDCDDPVEKVYLSSDSICESEGLNDNFNESLYSPDVLNGMKLVGLPNHRLRIKELGDRAIKAEILTGTKVGETVSLFRFKLTRSDKILPLQINRRQLPIYVCFAMTINKSQGQSLSKVGIYFPKPVFTHGQLYVAVSRVTSRKRLKMLAYDKHGNVCSETMNVVYPEVLQKV</sequence>
<dbReference type="Gene3D" id="3.40.50.300">
    <property type="entry name" value="P-loop containing nucleotide triphosphate hydrolases"/>
    <property type="match status" value="2"/>
</dbReference>
<dbReference type="EMBL" id="BKCJ010378577">
    <property type="protein sequence ID" value="GFA16207.1"/>
    <property type="molecule type" value="Genomic_DNA"/>
</dbReference>
<evidence type="ECO:0000256" key="4">
    <source>
        <dbReference type="ARBA" id="ARBA00022840"/>
    </source>
</evidence>
<evidence type="ECO:0000256" key="3">
    <source>
        <dbReference type="ARBA" id="ARBA00022806"/>
    </source>
</evidence>
<gene>
    <name evidence="8" type="ORF">Tci_588179</name>
</gene>
<dbReference type="Pfam" id="PF05970">
    <property type="entry name" value="PIF1"/>
    <property type="match status" value="1"/>
</dbReference>
<keyword evidence="3 5" id="KW-0347">Helicase</keyword>
<evidence type="ECO:0000259" key="7">
    <source>
        <dbReference type="Pfam" id="PF05970"/>
    </source>
</evidence>
<dbReference type="PANTHER" id="PTHR10492">
    <property type="match status" value="1"/>
</dbReference>
<keyword evidence="5" id="KW-0227">DNA damage</keyword>
<evidence type="ECO:0000259" key="6">
    <source>
        <dbReference type="Pfam" id="PF02689"/>
    </source>
</evidence>
<evidence type="ECO:0000256" key="5">
    <source>
        <dbReference type="RuleBase" id="RU363044"/>
    </source>
</evidence>
<feature type="domain" description="DNA replication helicase" evidence="6">
    <location>
        <begin position="298"/>
        <end position="342"/>
    </location>
</feature>
<evidence type="ECO:0000313" key="8">
    <source>
        <dbReference type="EMBL" id="GFA16207.1"/>
    </source>
</evidence>
<keyword evidence="5" id="KW-0234">DNA repair</keyword>
<organism evidence="8">
    <name type="scientific">Tanacetum cinerariifolium</name>
    <name type="common">Dalmatian daisy</name>
    <name type="synonym">Chrysanthemum cinerariifolium</name>
    <dbReference type="NCBI Taxonomy" id="118510"/>
    <lineage>
        <taxon>Eukaryota</taxon>
        <taxon>Viridiplantae</taxon>
        <taxon>Streptophyta</taxon>
        <taxon>Embryophyta</taxon>
        <taxon>Tracheophyta</taxon>
        <taxon>Spermatophyta</taxon>
        <taxon>Magnoliopsida</taxon>
        <taxon>eudicotyledons</taxon>
        <taxon>Gunneridae</taxon>
        <taxon>Pentapetalae</taxon>
        <taxon>asterids</taxon>
        <taxon>campanulids</taxon>
        <taxon>Asterales</taxon>
        <taxon>Asteraceae</taxon>
        <taxon>Asteroideae</taxon>
        <taxon>Anthemideae</taxon>
        <taxon>Anthemidinae</taxon>
        <taxon>Tanacetum</taxon>
    </lineage>
</organism>
<dbReference type="Pfam" id="PF02689">
    <property type="entry name" value="Herpes_Helicase"/>
    <property type="match status" value="1"/>
</dbReference>
<name>A0A699J7W2_TANCI</name>
<keyword evidence="1 5" id="KW-0547">Nucleotide-binding</keyword>
<dbReference type="GO" id="GO:0005524">
    <property type="term" value="F:ATP binding"/>
    <property type="evidence" value="ECO:0007669"/>
    <property type="project" value="UniProtKB-KW"/>
</dbReference>
<dbReference type="GO" id="GO:0006310">
    <property type="term" value="P:DNA recombination"/>
    <property type="evidence" value="ECO:0007669"/>
    <property type="project" value="UniProtKB-KW"/>
</dbReference>
<proteinExistence type="inferred from homology"/>
<dbReference type="GO" id="GO:0006281">
    <property type="term" value="P:DNA repair"/>
    <property type="evidence" value="ECO:0007669"/>
    <property type="project" value="UniProtKB-KW"/>
</dbReference>
<dbReference type="AlphaFoldDB" id="A0A699J7W2"/>
<keyword evidence="2 5" id="KW-0378">Hydrolase</keyword>
<dbReference type="InterPro" id="IPR003840">
    <property type="entry name" value="DNA_helicase_dom"/>
</dbReference>
<dbReference type="InterPro" id="IPR010285">
    <property type="entry name" value="DNA_helicase_pif1-like_DEAD"/>
</dbReference>
<dbReference type="InterPro" id="IPR027417">
    <property type="entry name" value="P-loop_NTPase"/>
</dbReference>
<comment type="catalytic activity">
    <reaction evidence="5">
        <text>ATP + H2O = ADP + phosphate + H(+)</text>
        <dbReference type="Rhea" id="RHEA:13065"/>
        <dbReference type="ChEBI" id="CHEBI:15377"/>
        <dbReference type="ChEBI" id="CHEBI:15378"/>
        <dbReference type="ChEBI" id="CHEBI:30616"/>
        <dbReference type="ChEBI" id="CHEBI:43474"/>
        <dbReference type="ChEBI" id="CHEBI:456216"/>
        <dbReference type="EC" id="5.6.2.3"/>
    </reaction>
</comment>
<dbReference type="PANTHER" id="PTHR10492:SF101">
    <property type="entry name" value="ATP-DEPENDENT DNA HELICASE"/>
    <property type="match status" value="1"/>
</dbReference>
<comment type="similarity">
    <text evidence="5">Belongs to the helicase family.</text>
</comment>
<accession>A0A699J7W2</accession>
<dbReference type="EC" id="5.6.2.3" evidence="5"/>
<reference evidence="8" key="1">
    <citation type="journal article" date="2019" name="Sci. Rep.">
        <title>Draft genome of Tanacetum cinerariifolium, the natural source of mosquito coil.</title>
        <authorList>
            <person name="Yamashiro T."/>
            <person name="Shiraishi A."/>
            <person name="Satake H."/>
            <person name="Nakayama K."/>
        </authorList>
    </citation>
    <scope>NUCLEOTIDE SEQUENCE</scope>
</reference>
<dbReference type="GO" id="GO:0000723">
    <property type="term" value="P:telomere maintenance"/>
    <property type="evidence" value="ECO:0007669"/>
    <property type="project" value="InterPro"/>
</dbReference>
<dbReference type="CDD" id="cd18809">
    <property type="entry name" value="SF1_C_RecD"/>
    <property type="match status" value="1"/>
</dbReference>
<dbReference type="GO" id="GO:0016787">
    <property type="term" value="F:hydrolase activity"/>
    <property type="evidence" value="ECO:0007669"/>
    <property type="project" value="UniProtKB-KW"/>
</dbReference>
<dbReference type="SUPFAM" id="SSF52540">
    <property type="entry name" value="P-loop containing nucleoside triphosphate hydrolases"/>
    <property type="match status" value="2"/>
</dbReference>
<evidence type="ECO:0000256" key="1">
    <source>
        <dbReference type="ARBA" id="ARBA00022741"/>
    </source>
</evidence>
<dbReference type="GO" id="GO:0043139">
    <property type="term" value="F:5'-3' DNA helicase activity"/>
    <property type="evidence" value="ECO:0007669"/>
    <property type="project" value="UniProtKB-EC"/>
</dbReference>
<feature type="domain" description="DNA helicase Pif1-like DEAD-box helicase" evidence="7">
    <location>
        <begin position="11"/>
        <end position="177"/>
    </location>
</feature>